<dbReference type="PROSITE" id="PS00463">
    <property type="entry name" value="ZN2_CY6_FUNGAL_1"/>
    <property type="match status" value="1"/>
</dbReference>
<feature type="compositionally biased region" description="Low complexity" evidence="3">
    <location>
        <begin position="9"/>
        <end position="21"/>
    </location>
</feature>
<evidence type="ECO:0000256" key="1">
    <source>
        <dbReference type="ARBA" id="ARBA00004123"/>
    </source>
</evidence>
<dbReference type="PROSITE" id="PS50048">
    <property type="entry name" value="ZN2_CY6_FUNGAL_2"/>
    <property type="match status" value="1"/>
</dbReference>
<dbReference type="Proteomes" id="UP000000707">
    <property type="component" value="Unassembled WGS sequence"/>
</dbReference>
<dbReference type="GeneID" id="18248994"/>
<keyword evidence="2" id="KW-0539">Nucleus</keyword>
<evidence type="ECO:0000313" key="6">
    <source>
        <dbReference type="Proteomes" id="UP000000707"/>
    </source>
</evidence>
<dbReference type="InterPro" id="IPR021858">
    <property type="entry name" value="Fun_TF"/>
</dbReference>
<dbReference type="HOGENOM" id="CLU_014489_1_0_1"/>
<dbReference type="AlphaFoldDB" id="G3BA88"/>
<reference evidence="5 6" key="1">
    <citation type="journal article" date="2011" name="Proc. Natl. Acad. Sci. U.S.A.">
        <title>Comparative genomics of xylose-fermenting fungi for enhanced biofuel production.</title>
        <authorList>
            <person name="Wohlbach D.J."/>
            <person name="Kuo A."/>
            <person name="Sato T.K."/>
            <person name="Potts K.M."/>
            <person name="Salamov A.A."/>
            <person name="LaButti K.M."/>
            <person name="Sun H."/>
            <person name="Clum A."/>
            <person name="Pangilinan J.L."/>
            <person name="Lindquist E.A."/>
            <person name="Lucas S."/>
            <person name="Lapidus A."/>
            <person name="Jin M."/>
            <person name="Gunawan C."/>
            <person name="Balan V."/>
            <person name="Dale B.E."/>
            <person name="Jeffries T.W."/>
            <person name="Zinkel R."/>
            <person name="Barry K.W."/>
            <person name="Grigoriev I.V."/>
            <person name="Gasch A.P."/>
        </authorList>
    </citation>
    <scope>NUCLEOTIDE SEQUENCE [LARGE SCALE GENOMIC DNA]</scope>
    <source>
        <strain evidence="6">ATCC 10573 / BCRC 21748 / CBS 615 / JCM 9827 / NBRC 10315 / NRRL Y-1498 / VKM Y-70</strain>
    </source>
</reference>
<dbReference type="PANTHER" id="PTHR37534:SF49">
    <property type="entry name" value="LYSINE BIOSYNTHESIS REGULATORY PROTEIN LYS14"/>
    <property type="match status" value="1"/>
</dbReference>
<dbReference type="PANTHER" id="PTHR37534">
    <property type="entry name" value="TRANSCRIPTIONAL ACTIVATOR PROTEIN UGA3"/>
    <property type="match status" value="1"/>
</dbReference>
<sequence>MSSAEVEDTSSTSSHGGISMSEGQKKKMYSKLGCRECKRRKIKCDETKPSCSKCTRLDKVCVYPEIGEKVLRVSKKFLAENPQLSKPPYGYALPHLAAYHPAVKYHADLGSPVPPPPQHQHHHQHLPLSPHPPPQHRSADHDMSHPSPASKASVSGSTSGPDHSNAPEPEIPVKSDMLFDNYFNKEDLNLLASDLNNLVGSIMVESNFEIGDDFDMMSSESSSSIMNHISPPSIPIMRSIYSNNSHLEQNTIPRNLPYDYIKVKYPHERYYLEQFYTNFATLILPFNPYQESVGGYYNPSRDVVLFCASKEPFLLAAILAQGAKEAYNSTGLANHEEAYCSYLSKCLKLLGPALNEDPSASDKKSGLQHRRQHTSNIESVLITVLLLTSANASNTKQNWRPHLKGAKDLLLKYSMHSDLKESKLLIFCKTWFISFELLAGLSSAKGGTLQTDAELDSIMKLDDNDDLTILREIGLLSDSGFNYMFGFAHSLLPSIKELIKFMNVARDSAVTTNPTVSSNGAVATPKFPLNTIRMLSEFYQSTKISFVNKKFYLSPDDFFGGSVPNGCLLDVQQVNGKTIVINWMDISHHAYCLGGILSVLTKGFGLSYDDDQVKPVTDQLVGLMKILSDIPMPNFTRWRPLMIQWPMFICGLNCYDEDQMNIVKQFFRISEAGSATFSIRIIDKIWNKHKNNITDESDVDIDLVTY</sequence>
<feature type="region of interest" description="Disordered" evidence="3">
    <location>
        <begin position="1"/>
        <end position="29"/>
    </location>
</feature>
<dbReference type="eggNOG" id="ENOG502QW5G">
    <property type="taxonomic scope" value="Eukaryota"/>
</dbReference>
<dbReference type="GO" id="GO:0008270">
    <property type="term" value="F:zinc ion binding"/>
    <property type="evidence" value="ECO:0007669"/>
    <property type="project" value="InterPro"/>
</dbReference>
<organism evidence="6">
    <name type="scientific">Candida tenuis (strain ATCC 10573 / BCRC 21748 / CBS 615 / JCM 9827 / NBRC 10315 / NRRL Y-1498 / VKM Y-70)</name>
    <name type="common">Yeast</name>
    <name type="synonym">Yamadazyma tenuis</name>
    <dbReference type="NCBI Taxonomy" id="590646"/>
    <lineage>
        <taxon>Eukaryota</taxon>
        <taxon>Fungi</taxon>
        <taxon>Dikarya</taxon>
        <taxon>Ascomycota</taxon>
        <taxon>Saccharomycotina</taxon>
        <taxon>Pichiomycetes</taxon>
        <taxon>Debaryomycetaceae</taxon>
        <taxon>Yamadazyma</taxon>
    </lineage>
</organism>
<dbReference type="Pfam" id="PF00172">
    <property type="entry name" value="Zn_clus"/>
    <property type="match status" value="1"/>
</dbReference>
<gene>
    <name evidence="5" type="ORF">CANTEDRAFT_123976</name>
</gene>
<accession>G3BA88</accession>
<dbReference type="GO" id="GO:0000976">
    <property type="term" value="F:transcription cis-regulatory region binding"/>
    <property type="evidence" value="ECO:0007669"/>
    <property type="project" value="TreeGrafter"/>
</dbReference>
<evidence type="ECO:0000256" key="3">
    <source>
        <dbReference type="SAM" id="MobiDB-lite"/>
    </source>
</evidence>
<evidence type="ECO:0000259" key="4">
    <source>
        <dbReference type="PROSITE" id="PS50048"/>
    </source>
</evidence>
<dbReference type="InterPro" id="IPR001138">
    <property type="entry name" value="Zn2Cys6_DnaBD"/>
</dbReference>
<dbReference type="EMBL" id="GL996527">
    <property type="protein sequence ID" value="EGV61384.1"/>
    <property type="molecule type" value="Genomic_DNA"/>
</dbReference>
<dbReference type="STRING" id="590646.G3BA88"/>
<comment type="subcellular location">
    <subcellularLocation>
        <location evidence="1">Nucleus</location>
    </subcellularLocation>
</comment>
<protein>
    <recommendedName>
        <fullName evidence="4">Zn(2)-C6 fungal-type domain-containing protein</fullName>
    </recommendedName>
</protein>
<feature type="region of interest" description="Disordered" evidence="3">
    <location>
        <begin position="107"/>
        <end position="172"/>
    </location>
</feature>
<dbReference type="GO" id="GO:0045944">
    <property type="term" value="P:positive regulation of transcription by RNA polymerase II"/>
    <property type="evidence" value="ECO:0007669"/>
    <property type="project" value="TreeGrafter"/>
</dbReference>
<evidence type="ECO:0000313" key="5">
    <source>
        <dbReference type="EMBL" id="EGV61384.1"/>
    </source>
</evidence>
<feature type="compositionally biased region" description="Polar residues" evidence="3">
    <location>
        <begin position="150"/>
        <end position="162"/>
    </location>
</feature>
<dbReference type="SUPFAM" id="SSF57701">
    <property type="entry name" value="Zn2/Cys6 DNA-binding domain"/>
    <property type="match status" value="1"/>
</dbReference>
<dbReference type="OrthoDB" id="424974at2759"/>
<dbReference type="KEGG" id="cten:18248994"/>
<dbReference type="InterPro" id="IPR036864">
    <property type="entry name" value="Zn2-C6_fun-type_DNA-bd_sf"/>
</dbReference>
<name>G3BA88_CANTC</name>
<keyword evidence="6" id="KW-1185">Reference proteome</keyword>
<dbReference type="GO" id="GO:0005634">
    <property type="term" value="C:nucleus"/>
    <property type="evidence" value="ECO:0007669"/>
    <property type="project" value="UniProtKB-SubCell"/>
</dbReference>
<dbReference type="Pfam" id="PF11951">
    <property type="entry name" value="Fungal_trans_2"/>
    <property type="match status" value="1"/>
</dbReference>
<proteinExistence type="predicted"/>
<feature type="domain" description="Zn(2)-C6 fungal-type" evidence="4">
    <location>
        <begin position="33"/>
        <end position="63"/>
    </location>
</feature>
<dbReference type="CDD" id="cd00067">
    <property type="entry name" value="GAL4"/>
    <property type="match status" value="1"/>
</dbReference>
<evidence type="ECO:0000256" key="2">
    <source>
        <dbReference type="ARBA" id="ARBA00023242"/>
    </source>
</evidence>
<dbReference type="GO" id="GO:0000981">
    <property type="term" value="F:DNA-binding transcription factor activity, RNA polymerase II-specific"/>
    <property type="evidence" value="ECO:0007669"/>
    <property type="project" value="InterPro"/>
</dbReference>
<dbReference type="SMART" id="SM00066">
    <property type="entry name" value="GAL4"/>
    <property type="match status" value="1"/>
</dbReference>
<dbReference type="Gene3D" id="4.10.240.10">
    <property type="entry name" value="Zn(2)-C6 fungal-type DNA-binding domain"/>
    <property type="match status" value="1"/>
</dbReference>